<dbReference type="Proteomes" id="UP001320603">
    <property type="component" value="Chromosome"/>
</dbReference>
<keyword evidence="2" id="KW-1185">Reference proteome</keyword>
<protein>
    <submittedName>
        <fullName evidence="1">ABC transporter substrate-binding protein</fullName>
    </submittedName>
</protein>
<proteinExistence type="predicted"/>
<gene>
    <name evidence="1" type="ORF">NEE14_002825</name>
</gene>
<accession>A0ABZ2IS49</accession>
<dbReference type="SUPFAM" id="SSF53850">
    <property type="entry name" value="Periplasmic binding protein-like II"/>
    <property type="match status" value="1"/>
</dbReference>
<name>A0ABZ2IS49_9BACT</name>
<sequence>MLHKIRYGWFFLLLLVLWSCKLDSKKEPAEMIYEVAVLRGPSAIAFAQWMEKEPALNGRKMQVKVLDSPEQMQALLVKGEADIAVLPMISAANLYNKGIRYPLLGCPIWGTLYLVGHERIVPPVYLFGAGTTPDILARYYLEQKGSYTYDYSFATAREVLLSLQTDKVQTAVLSEPFLSMALEQDSTLRILADLNRPDSLSYGFPQTAVVCRESLLTFKDSIQTLLDQSCRFAQEKPEEAIRILENRRVFGSRMLSPATIERCRIHYVPATECRKEVRHFLELMNHYEPRSTGGQLPDSTFIP</sequence>
<evidence type="ECO:0000313" key="2">
    <source>
        <dbReference type="Proteomes" id="UP001320603"/>
    </source>
</evidence>
<dbReference type="Gene3D" id="3.40.190.10">
    <property type="entry name" value="Periplasmic binding protein-like II"/>
    <property type="match status" value="2"/>
</dbReference>
<evidence type="ECO:0000313" key="1">
    <source>
        <dbReference type="EMBL" id="WWV66941.1"/>
    </source>
</evidence>
<organism evidence="1 2">
    <name type="scientific">Parabacteroides absconsus</name>
    <dbReference type="NCBI Taxonomy" id="2951805"/>
    <lineage>
        <taxon>Bacteria</taxon>
        <taxon>Pseudomonadati</taxon>
        <taxon>Bacteroidota</taxon>
        <taxon>Bacteroidia</taxon>
        <taxon>Bacteroidales</taxon>
        <taxon>Tannerellaceae</taxon>
        <taxon>Parabacteroides</taxon>
    </lineage>
</organism>
<dbReference type="RefSeq" id="WP_251967412.1">
    <property type="nucleotide sequence ID" value="NZ_CP146284.1"/>
</dbReference>
<dbReference type="PIRSF" id="PIRSF027386">
    <property type="entry name" value="UCP027386_ABC_sbc_TM0202"/>
    <property type="match status" value="1"/>
</dbReference>
<reference evidence="1 2" key="1">
    <citation type="submission" date="2024-02" db="EMBL/GenBank/DDBJ databases">
        <title>Whole genome sequencing of Parabacteroides sp. AD58.</title>
        <authorList>
            <person name="Chaplin A.V."/>
            <person name="Pikina A.P."/>
            <person name="Sokolova S.R."/>
            <person name="Korostin D.O."/>
            <person name="Efimov B.A."/>
        </authorList>
    </citation>
    <scope>NUCLEOTIDE SEQUENCE [LARGE SCALE GENOMIC DNA]</scope>
    <source>
        <strain evidence="1 2">AD58</strain>
    </source>
</reference>
<dbReference type="EMBL" id="CP146284">
    <property type="protein sequence ID" value="WWV66941.1"/>
    <property type="molecule type" value="Genomic_DNA"/>
</dbReference>
<dbReference type="InterPro" id="IPR027024">
    <property type="entry name" value="UCP027386_ABC_sbc_TM0202"/>
</dbReference>